<dbReference type="CDD" id="cd17932">
    <property type="entry name" value="DEXQc_UvrD"/>
    <property type="match status" value="1"/>
</dbReference>
<dbReference type="Gene3D" id="1.10.10.160">
    <property type="match status" value="1"/>
</dbReference>
<name>A0A9D9EHP4_9BACT</name>
<dbReference type="Pfam" id="PF13361">
    <property type="entry name" value="UvrD_C"/>
    <property type="match status" value="1"/>
</dbReference>
<evidence type="ECO:0000256" key="13">
    <source>
        <dbReference type="SAM" id="MobiDB-lite"/>
    </source>
</evidence>
<keyword evidence="3 12" id="KW-0378">Hydrolase</keyword>
<keyword evidence="5 12" id="KW-0067">ATP-binding</keyword>
<reference evidence="16" key="2">
    <citation type="journal article" date="2021" name="PeerJ">
        <title>Extensive microbial diversity within the chicken gut microbiome revealed by metagenomics and culture.</title>
        <authorList>
            <person name="Gilroy R."/>
            <person name="Ravi A."/>
            <person name="Getino M."/>
            <person name="Pursley I."/>
            <person name="Horton D.L."/>
            <person name="Alikhan N.F."/>
            <person name="Baker D."/>
            <person name="Gharbi K."/>
            <person name="Hall N."/>
            <person name="Watson M."/>
            <person name="Adriaenssens E.M."/>
            <person name="Foster-Nyarko E."/>
            <person name="Jarju S."/>
            <person name="Secka A."/>
            <person name="Antonio M."/>
            <person name="Oren A."/>
            <person name="Chaudhuri R.R."/>
            <person name="La Ragione R."/>
            <person name="Hildebrand F."/>
            <person name="Pallen M.J."/>
        </authorList>
    </citation>
    <scope>NUCLEOTIDE SEQUENCE</scope>
    <source>
        <strain evidence="16">D3-1215</strain>
    </source>
</reference>
<dbReference type="InterPro" id="IPR013986">
    <property type="entry name" value="DExx_box_DNA_helicase_dom_sf"/>
</dbReference>
<dbReference type="PANTHER" id="PTHR11070:SF2">
    <property type="entry name" value="ATP-DEPENDENT DNA HELICASE SRS2"/>
    <property type="match status" value="1"/>
</dbReference>
<evidence type="ECO:0000259" key="15">
    <source>
        <dbReference type="PROSITE" id="PS51217"/>
    </source>
</evidence>
<evidence type="ECO:0000256" key="11">
    <source>
        <dbReference type="ARBA" id="ARBA00048988"/>
    </source>
</evidence>
<dbReference type="InterPro" id="IPR027417">
    <property type="entry name" value="P-loop_NTPase"/>
</dbReference>
<comment type="caution">
    <text evidence="16">The sequence shown here is derived from an EMBL/GenBank/DDBJ whole genome shotgun (WGS) entry which is preliminary data.</text>
</comment>
<evidence type="ECO:0000256" key="7">
    <source>
        <dbReference type="ARBA" id="ARBA00023235"/>
    </source>
</evidence>
<protein>
    <recommendedName>
        <fullName evidence="9">DNA 3'-5' helicase</fullName>
        <ecNumber evidence="9">5.6.2.4</ecNumber>
    </recommendedName>
    <alternativeName>
        <fullName evidence="10">DNA 3'-5' helicase II</fullName>
    </alternativeName>
</protein>
<dbReference type="EC" id="5.6.2.4" evidence="9"/>
<keyword evidence="6" id="KW-0238">DNA-binding</keyword>
<dbReference type="PROSITE" id="PS51198">
    <property type="entry name" value="UVRD_HELICASE_ATP_BIND"/>
    <property type="match status" value="1"/>
</dbReference>
<evidence type="ECO:0000256" key="4">
    <source>
        <dbReference type="ARBA" id="ARBA00022806"/>
    </source>
</evidence>
<keyword evidence="7" id="KW-0413">Isomerase</keyword>
<evidence type="ECO:0000256" key="9">
    <source>
        <dbReference type="ARBA" id="ARBA00034808"/>
    </source>
</evidence>
<organism evidence="16 17">
    <name type="scientific">Candidatus Enterocola intestinipullorum</name>
    <dbReference type="NCBI Taxonomy" id="2840783"/>
    <lineage>
        <taxon>Bacteria</taxon>
        <taxon>Pseudomonadati</taxon>
        <taxon>Bacteroidota</taxon>
        <taxon>Bacteroidia</taxon>
        <taxon>Bacteroidales</taxon>
        <taxon>Candidatus Enterocola</taxon>
    </lineage>
</organism>
<dbReference type="GO" id="GO:0005829">
    <property type="term" value="C:cytosol"/>
    <property type="evidence" value="ECO:0007669"/>
    <property type="project" value="TreeGrafter"/>
</dbReference>
<dbReference type="Gene3D" id="1.10.486.10">
    <property type="entry name" value="PCRA, domain 4"/>
    <property type="match status" value="1"/>
</dbReference>
<dbReference type="AlphaFoldDB" id="A0A9D9EHP4"/>
<evidence type="ECO:0000256" key="5">
    <source>
        <dbReference type="ARBA" id="ARBA00022840"/>
    </source>
</evidence>
<dbReference type="Gene3D" id="3.40.50.300">
    <property type="entry name" value="P-loop containing nucleotide triphosphate hydrolases"/>
    <property type="match status" value="2"/>
</dbReference>
<dbReference type="GO" id="GO:0033202">
    <property type="term" value="C:DNA helicase complex"/>
    <property type="evidence" value="ECO:0007669"/>
    <property type="project" value="TreeGrafter"/>
</dbReference>
<evidence type="ECO:0000256" key="8">
    <source>
        <dbReference type="ARBA" id="ARBA00034617"/>
    </source>
</evidence>
<accession>A0A9D9EHP4</accession>
<evidence type="ECO:0000256" key="3">
    <source>
        <dbReference type="ARBA" id="ARBA00022801"/>
    </source>
</evidence>
<evidence type="ECO:0000259" key="14">
    <source>
        <dbReference type="PROSITE" id="PS51198"/>
    </source>
</evidence>
<evidence type="ECO:0000256" key="1">
    <source>
        <dbReference type="ARBA" id="ARBA00009922"/>
    </source>
</evidence>
<evidence type="ECO:0000256" key="6">
    <source>
        <dbReference type="ARBA" id="ARBA00023125"/>
    </source>
</evidence>
<dbReference type="Proteomes" id="UP000823637">
    <property type="component" value="Unassembled WGS sequence"/>
</dbReference>
<evidence type="ECO:0000256" key="10">
    <source>
        <dbReference type="ARBA" id="ARBA00034923"/>
    </source>
</evidence>
<dbReference type="InterPro" id="IPR014016">
    <property type="entry name" value="UvrD-like_ATP-bd"/>
</dbReference>
<dbReference type="SUPFAM" id="SSF52540">
    <property type="entry name" value="P-loop containing nucleoside triphosphate hydrolases"/>
    <property type="match status" value="1"/>
</dbReference>
<sequence length="788" mass="88667">MQEDIESLNPQQKEAVLYNNGPSLVIAGAGSGKTRVLTYKVAYLLDLGLPPENILALTFTNKAAAEMKQRIARMVGYNKSKGLAMGTFHSIFARILRSEAGYLSLTPSFTIYDTDDSKSLVKAVMKDMGIDTKQAEKQYTPSFVLSRISAAKNSVMFPKDYIVSDFALQDKRRDMPRVGEIYTEYMRRLRAANAVDFDDLLLLTYVLFRDNEEILQKYRERFQFILVDEYQDTNTLQYYIVRMLAAQHHRVCVVGDDAQSIYAFRGAKIGNILNFCNNFPEARTFKLERNYRSTKNIVSAAGSLIKKNRGQLPKNVYSEKEDGEKVKIIETRSDDEEARMIAGKIKDMGNRGASYDDFAILYRTNSQSRKLEDALRSLSVPYEIYGGTSFYQRKEVKDILAYLRLIANHADDEALRRIINVPARGIGNVTMTRIAESARNNNTSLFDTASAPDKYGLEVSPAAKTKLVAFTGMIGKYSGMTDNMNALEIARELVNELDLNLTDEKYGILTPDECSRLENISELLGSIGEFCESRQSEGEEASLTGFLSLAVLATDQDTKKEDEDKPKVALMTIHAAKGLEFPNVFVAGMEDGLFPGPMSLADNESIEEERRLLYVAMTRAGNLCVLSYADERFLYGQLRMNKPSRFLDDISDKYVERSVYGYSNSTFVDFSRRDEGFFTRVRSKDFSGNGQQPRKTGMPVFEPRPEPRNLQRISPASSILSDEGLQSVPYGRGELHLGDIVVHDSFGEGQVRFLGKTVDGYTAKILFANGKERMMLLKFAKFSSINRG</sequence>
<evidence type="ECO:0000313" key="17">
    <source>
        <dbReference type="Proteomes" id="UP000823637"/>
    </source>
</evidence>
<dbReference type="InterPro" id="IPR014017">
    <property type="entry name" value="DNA_helicase_UvrD-like_C"/>
</dbReference>
<feature type="domain" description="UvrD-like helicase ATP-binding" evidence="14">
    <location>
        <begin position="6"/>
        <end position="294"/>
    </location>
</feature>
<evidence type="ECO:0000256" key="2">
    <source>
        <dbReference type="ARBA" id="ARBA00022741"/>
    </source>
</evidence>
<reference evidence="16" key="1">
    <citation type="submission" date="2020-10" db="EMBL/GenBank/DDBJ databases">
        <authorList>
            <person name="Gilroy R."/>
        </authorList>
    </citation>
    <scope>NUCLEOTIDE SEQUENCE</scope>
    <source>
        <strain evidence="16">D3-1215</strain>
    </source>
</reference>
<dbReference type="GO" id="GO:0000725">
    <property type="term" value="P:recombinational repair"/>
    <property type="evidence" value="ECO:0007669"/>
    <property type="project" value="TreeGrafter"/>
</dbReference>
<feature type="region of interest" description="Disordered" evidence="13">
    <location>
        <begin position="683"/>
        <end position="708"/>
    </location>
</feature>
<dbReference type="InterPro" id="IPR000212">
    <property type="entry name" value="DNA_helicase_UvrD/REP"/>
</dbReference>
<feature type="binding site" evidence="12">
    <location>
        <begin position="27"/>
        <end position="34"/>
    </location>
    <ligand>
        <name>ATP</name>
        <dbReference type="ChEBI" id="CHEBI:30616"/>
    </ligand>
</feature>
<gene>
    <name evidence="16" type="ORF">IAC32_02415</name>
</gene>
<keyword evidence="4 12" id="KW-0347">Helicase</keyword>
<comment type="similarity">
    <text evidence="1">Belongs to the helicase family. UvrD subfamily.</text>
</comment>
<dbReference type="GO" id="GO:0016787">
    <property type="term" value="F:hydrolase activity"/>
    <property type="evidence" value="ECO:0007669"/>
    <property type="project" value="UniProtKB-UniRule"/>
</dbReference>
<dbReference type="Pfam" id="PF00580">
    <property type="entry name" value="UvrD-helicase"/>
    <property type="match status" value="1"/>
</dbReference>
<dbReference type="GO" id="GO:0043138">
    <property type="term" value="F:3'-5' DNA helicase activity"/>
    <property type="evidence" value="ECO:0007669"/>
    <property type="project" value="UniProtKB-EC"/>
</dbReference>
<evidence type="ECO:0000256" key="12">
    <source>
        <dbReference type="PROSITE-ProRule" id="PRU00560"/>
    </source>
</evidence>
<dbReference type="CDD" id="cd18807">
    <property type="entry name" value="SF1_C_UvrD"/>
    <property type="match status" value="1"/>
</dbReference>
<comment type="catalytic activity">
    <reaction evidence="11">
        <text>ATP + H2O = ADP + phosphate + H(+)</text>
        <dbReference type="Rhea" id="RHEA:13065"/>
        <dbReference type="ChEBI" id="CHEBI:15377"/>
        <dbReference type="ChEBI" id="CHEBI:15378"/>
        <dbReference type="ChEBI" id="CHEBI:30616"/>
        <dbReference type="ChEBI" id="CHEBI:43474"/>
        <dbReference type="ChEBI" id="CHEBI:456216"/>
        <dbReference type="EC" id="5.6.2.4"/>
    </reaction>
</comment>
<dbReference type="PANTHER" id="PTHR11070">
    <property type="entry name" value="UVRD / RECB / PCRA DNA HELICASE FAMILY MEMBER"/>
    <property type="match status" value="1"/>
</dbReference>
<dbReference type="PROSITE" id="PS51217">
    <property type="entry name" value="UVRD_HELICASE_CTER"/>
    <property type="match status" value="1"/>
</dbReference>
<evidence type="ECO:0000313" key="16">
    <source>
        <dbReference type="EMBL" id="MBO8446585.1"/>
    </source>
</evidence>
<feature type="domain" description="UvrD-like helicase C-terminal" evidence="15">
    <location>
        <begin position="295"/>
        <end position="578"/>
    </location>
</feature>
<proteinExistence type="inferred from homology"/>
<comment type="catalytic activity">
    <reaction evidence="8">
        <text>Couples ATP hydrolysis with the unwinding of duplex DNA by translocating in the 3'-5' direction.</text>
        <dbReference type="EC" id="5.6.2.4"/>
    </reaction>
</comment>
<dbReference type="EMBL" id="JADIMR010000033">
    <property type="protein sequence ID" value="MBO8446585.1"/>
    <property type="molecule type" value="Genomic_DNA"/>
</dbReference>
<dbReference type="GO" id="GO:0005524">
    <property type="term" value="F:ATP binding"/>
    <property type="evidence" value="ECO:0007669"/>
    <property type="project" value="UniProtKB-UniRule"/>
</dbReference>
<dbReference type="GO" id="GO:0003677">
    <property type="term" value="F:DNA binding"/>
    <property type="evidence" value="ECO:0007669"/>
    <property type="project" value="UniProtKB-KW"/>
</dbReference>
<keyword evidence="2 12" id="KW-0547">Nucleotide-binding</keyword>